<dbReference type="InterPro" id="IPR006597">
    <property type="entry name" value="Sel1-like"/>
</dbReference>
<evidence type="ECO:0000259" key="2">
    <source>
        <dbReference type="Pfam" id="PF12937"/>
    </source>
</evidence>
<feature type="region of interest" description="Disordered" evidence="1">
    <location>
        <begin position="32"/>
        <end position="56"/>
    </location>
</feature>
<evidence type="ECO:0000313" key="4">
    <source>
        <dbReference type="EMBL" id="KAI5061159.1"/>
    </source>
</evidence>
<dbReference type="CDD" id="cd09917">
    <property type="entry name" value="F-box_SF"/>
    <property type="match status" value="1"/>
</dbReference>
<organism evidence="3 5">
    <name type="scientific">Adiantum capillus-veneris</name>
    <name type="common">Maidenhair fern</name>
    <dbReference type="NCBI Taxonomy" id="13818"/>
    <lineage>
        <taxon>Eukaryota</taxon>
        <taxon>Viridiplantae</taxon>
        <taxon>Streptophyta</taxon>
        <taxon>Embryophyta</taxon>
        <taxon>Tracheophyta</taxon>
        <taxon>Polypodiopsida</taxon>
        <taxon>Polypodiidae</taxon>
        <taxon>Polypodiales</taxon>
        <taxon>Pteridineae</taxon>
        <taxon>Pteridaceae</taxon>
        <taxon>Vittarioideae</taxon>
        <taxon>Adiantum</taxon>
    </lineage>
</organism>
<dbReference type="InterPro" id="IPR036047">
    <property type="entry name" value="F-box-like_dom_sf"/>
</dbReference>
<name>A0A9D4U635_ADICA</name>
<accession>A0A9D4U635</accession>
<dbReference type="SMART" id="SM00671">
    <property type="entry name" value="SEL1"/>
    <property type="match status" value="5"/>
</dbReference>
<dbReference type="Proteomes" id="UP000886520">
    <property type="component" value="Chromosome 23"/>
</dbReference>
<evidence type="ECO:0000313" key="3">
    <source>
        <dbReference type="EMBL" id="KAI5061154.1"/>
    </source>
</evidence>
<dbReference type="Pfam" id="PF12937">
    <property type="entry name" value="F-box-like"/>
    <property type="match status" value="1"/>
</dbReference>
<dbReference type="Gene3D" id="1.20.1280.50">
    <property type="match status" value="1"/>
</dbReference>
<protein>
    <recommendedName>
        <fullName evidence="2">F-box domain-containing protein</fullName>
    </recommendedName>
</protein>
<dbReference type="PANTHER" id="PTHR45088:SF1">
    <property type="entry name" value="OS04G0476000 PROTEIN"/>
    <property type="match status" value="1"/>
</dbReference>
<evidence type="ECO:0000313" key="5">
    <source>
        <dbReference type="Proteomes" id="UP000886520"/>
    </source>
</evidence>
<sequence>MEQLTWPRGSGGHIFSTISASDYGEFNWRHRKDSSHPRHCQSEASASSRQTKSSRDYNLSDYNHHISLNEEASGHGVDQLACGPLRFPIKKDDDDGKLEFTDINQSKACMVFTPHTPLWCESNPSSNARNYSVRSTNHTHGVPDFAMLPDDILLRVMGSFSWKDLWSASRVCRSWCLALAPLREAMHFVHWGKRFKHGRGGIARNVDKALLSFLNGAKRGCTAAMVDAGLLLWEMGQKQEGVHWYKQAAELGDPAGQCNLGLAFLQNPNNAAEAVKWFQRAALAGHVRAQYSLALCLQQGRGVDSSIVKAARWYQRAADGGSARAMYNLALCYTKGEGLIRDSQYAKKWMKRAALAGHRKAQYEHGLTLFASVRISTMRIRSAYTLYRVDLASRRFEYEASP</sequence>
<feature type="compositionally biased region" description="Polar residues" evidence="1">
    <location>
        <begin position="42"/>
        <end position="56"/>
    </location>
</feature>
<dbReference type="SUPFAM" id="SSF81383">
    <property type="entry name" value="F-box domain"/>
    <property type="match status" value="1"/>
</dbReference>
<dbReference type="InterPro" id="IPR001810">
    <property type="entry name" value="F-box_dom"/>
</dbReference>
<dbReference type="SUPFAM" id="SSF81901">
    <property type="entry name" value="HCP-like"/>
    <property type="match status" value="1"/>
</dbReference>
<keyword evidence="5" id="KW-1185">Reference proteome</keyword>
<dbReference type="PANTHER" id="PTHR45088">
    <property type="entry name" value="OSJNBA0022H21.17 PROTEIN"/>
    <property type="match status" value="1"/>
</dbReference>
<gene>
    <name evidence="3" type="ORF">GOP47_0023659</name>
    <name evidence="4" type="ORF">GOP47_0023664</name>
</gene>
<reference evidence="3" key="1">
    <citation type="submission" date="2021-01" db="EMBL/GenBank/DDBJ databases">
        <title>Adiantum capillus-veneris genome.</title>
        <authorList>
            <person name="Fang Y."/>
            <person name="Liao Q."/>
        </authorList>
    </citation>
    <scope>NUCLEOTIDE SEQUENCE</scope>
    <source>
        <strain evidence="3">H3</strain>
        <tissue evidence="3">Leaf</tissue>
    </source>
</reference>
<dbReference type="InterPro" id="IPR011990">
    <property type="entry name" value="TPR-like_helical_dom_sf"/>
</dbReference>
<feature type="domain" description="F-box" evidence="2">
    <location>
        <begin position="147"/>
        <end position="177"/>
    </location>
</feature>
<dbReference type="EMBL" id="JABFUD020000023">
    <property type="protein sequence ID" value="KAI5061159.1"/>
    <property type="molecule type" value="Genomic_DNA"/>
</dbReference>
<dbReference type="OrthoDB" id="272077at2759"/>
<dbReference type="Gene3D" id="1.25.40.10">
    <property type="entry name" value="Tetratricopeptide repeat domain"/>
    <property type="match status" value="1"/>
</dbReference>
<dbReference type="Pfam" id="PF08238">
    <property type="entry name" value="Sel1"/>
    <property type="match status" value="4"/>
</dbReference>
<dbReference type="InterPro" id="IPR053301">
    <property type="entry name" value="F-box_motif"/>
</dbReference>
<dbReference type="AlphaFoldDB" id="A0A9D4U635"/>
<dbReference type="EMBL" id="JABFUD020000023">
    <property type="protein sequence ID" value="KAI5061154.1"/>
    <property type="molecule type" value="Genomic_DNA"/>
</dbReference>
<comment type="caution">
    <text evidence="3">The sequence shown here is derived from an EMBL/GenBank/DDBJ whole genome shotgun (WGS) entry which is preliminary data.</text>
</comment>
<evidence type="ECO:0000256" key="1">
    <source>
        <dbReference type="SAM" id="MobiDB-lite"/>
    </source>
</evidence>
<proteinExistence type="predicted"/>